<dbReference type="AlphaFoldDB" id="A0A7J0BJU4"/>
<protein>
    <recommendedName>
        <fullName evidence="5">Additional component NikL of nickel ECF transporter</fullName>
    </recommendedName>
</protein>
<accession>A0A7J0BJU4</accession>
<keyword evidence="2" id="KW-0732">Signal</keyword>
<dbReference type="Proteomes" id="UP000503840">
    <property type="component" value="Unassembled WGS sequence"/>
</dbReference>
<dbReference type="EMBL" id="BLVO01000013">
    <property type="protein sequence ID" value="GFM33395.1"/>
    <property type="molecule type" value="Genomic_DNA"/>
</dbReference>
<gene>
    <name evidence="3" type="ORF">DSM101010T_17600</name>
</gene>
<evidence type="ECO:0000313" key="3">
    <source>
        <dbReference type="EMBL" id="GFM33395.1"/>
    </source>
</evidence>
<sequence>MSHPSSARRLTGIICALLLTLLAAPAAHAHRVNIFAWAEGTTIHTEATFSSGNKAQKSHVTATDKKTGAVLAEGDTGADGIWSFTLSKEVLSSKPDILLTLNAGEGHANTWTIAATEYAGAATATPATQQTADNSDGDMPPFMEADAPASSANSAPLGGGVDAEALRQIVTQAVDAALEKKLAPIRRQLAEETQHGPTVQDIMGGIGYIFGLMGIAAYMKSRRK</sequence>
<organism evidence="3 4">
    <name type="scientific">Desulfovibrio subterraneus</name>
    <dbReference type="NCBI Taxonomy" id="2718620"/>
    <lineage>
        <taxon>Bacteria</taxon>
        <taxon>Pseudomonadati</taxon>
        <taxon>Thermodesulfobacteriota</taxon>
        <taxon>Desulfovibrionia</taxon>
        <taxon>Desulfovibrionales</taxon>
        <taxon>Desulfovibrionaceae</taxon>
        <taxon>Desulfovibrio</taxon>
    </lineage>
</organism>
<evidence type="ECO:0000313" key="4">
    <source>
        <dbReference type="Proteomes" id="UP000503840"/>
    </source>
</evidence>
<keyword evidence="4" id="KW-1185">Reference proteome</keyword>
<keyword evidence="1" id="KW-0472">Membrane</keyword>
<keyword evidence="1" id="KW-1133">Transmembrane helix</keyword>
<dbReference type="RefSeq" id="WP_174405061.1">
    <property type="nucleotide sequence ID" value="NZ_BLVO01000013.1"/>
</dbReference>
<evidence type="ECO:0000256" key="2">
    <source>
        <dbReference type="SAM" id="SignalP"/>
    </source>
</evidence>
<feature type="signal peptide" evidence="2">
    <location>
        <begin position="1"/>
        <end position="29"/>
    </location>
</feature>
<name>A0A7J0BJU4_9BACT</name>
<evidence type="ECO:0008006" key="5">
    <source>
        <dbReference type="Google" id="ProtNLM"/>
    </source>
</evidence>
<feature type="chain" id="PRO_5029588067" description="Additional component NikL of nickel ECF transporter" evidence="2">
    <location>
        <begin position="30"/>
        <end position="224"/>
    </location>
</feature>
<evidence type="ECO:0000256" key="1">
    <source>
        <dbReference type="SAM" id="Phobius"/>
    </source>
</evidence>
<feature type="transmembrane region" description="Helical" evidence="1">
    <location>
        <begin position="202"/>
        <end position="219"/>
    </location>
</feature>
<comment type="caution">
    <text evidence="3">The sequence shown here is derived from an EMBL/GenBank/DDBJ whole genome shotgun (WGS) entry which is preliminary data.</text>
</comment>
<keyword evidence="1" id="KW-0812">Transmembrane</keyword>
<proteinExistence type="predicted"/>
<reference evidence="3 4" key="1">
    <citation type="submission" date="2020-05" db="EMBL/GenBank/DDBJ databases">
        <title>Draft genome sequence of Desulfovibrio sp. strain HN2T.</title>
        <authorList>
            <person name="Ueno A."/>
            <person name="Tamazawa S."/>
            <person name="Tamamura S."/>
            <person name="Murakami T."/>
            <person name="Kiyama T."/>
            <person name="Inomata H."/>
            <person name="Amano Y."/>
            <person name="Miyakawa K."/>
            <person name="Tamaki H."/>
            <person name="Naganuma T."/>
            <person name="Kaneko K."/>
        </authorList>
    </citation>
    <scope>NUCLEOTIDE SEQUENCE [LARGE SCALE GENOMIC DNA]</scope>
    <source>
        <strain evidence="3 4">HN2</strain>
    </source>
</reference>